<dbReference type="Proteomes" id="UP001216390">
    <property type="component" value="Chromosome"/>
</dbReference>
<protein>
    <recommendedName>
        <fullName evidence="7">Cytochrome P450</fullName>
    </recommendedName>
</protein>
<keyword evidence="3" id="KW-0479">Metal-binding</keyword>
<evidence type="ECO:0000256" key="4">
    <source>
        <dbReference type="ARBA" id="ARBA00023004"/>
    </source>
</evidence>
<evidence type="ECO:0000313" key="6">
    <source>
        <dbReference type="Proteomes" id="UP001216390"/>
    </source>
</evidence>
<organism evidence="5 6">
    <name type="scientific">Iamia majanohamensis</name>
    <dbReference type="NCBI Taxonomy" id="467976"/>
    <lineage>
        <taxon>Bacteria</taxon>
        <taxon>Bacillati</taxon>
        <taxon>Actinomycetota</taxon>
        <taxon>Acidimicrobiia</taxon>
        <taxon>Acidimicrobiales</taxon>
        <taxon>Iamiaceae</taxon>
        <taxon>Iamia</taxon>
    </lineage>
</organism>
<keyword evidence="4" id="KW-0408">Iron</keyword>
<dbReference type="Gene3D" id="1.10.630.10">
    <property type="entry name" value="Cytochrome P450"/>
    <property type="match status" value="1"/>
</dbReference>
<gene>
    <name evidence="5" type="ORF">PO878_14370</name>
</gene>
<dbReference type="GO" id="GO:0004497">
    <property type="term" value="F:monooxygenase activity"/>
    <property type="evidence" value="ECO:0007669"/>
    <property type="project" value="InterPro"/>
</dbReference>
<dbReference type="SUPFAM" id="SSF48264">
    <property type="entry name" value="Cytochrome P450"/>
    <property type="match status" value="1"/>
</dbReference>
<evidence type="ECO:0000256" key="3">
    <source>
        <dbReference type="ARBA" id="ARBA00022723"/>
    </source>
</evidence>
<reference evidence="5" key="1">
    <citation type="submission" date="2023-01" db="EMBL/GenBank/DDBJ databases">
        <title>The diversity of Class Acidimicrobiia in South China Sea sediment environments and the proposal of Iamia marina sp. nov., a novel species of the genus Iamia.</title>
        <authorList>
            <person name="He Y."/>
            <person name="Tian X."/>
        </authorList>
    </citation>
    <scope>NUCLEOTIDE SEQUENCE</scope>
    <source>
        <strain evidence="5">DSM 19957</strain>
    </source>
</reference>
<dbReference type="KEGG" id="ima:PO878_14370"/>
<sequence length="437" mass="46153">MATAEPPEITPLPPVAGVALPWDEVVPDPIAALGAARAAHGDTFVVDGAHDRVLFLFSPAGVRSFYGLAEEEASKGVADWRMLRRKLPAELFSGRRTLPHELFGRHDVAAHLDHLAQALDDTEAELGDEADVDVFAFTRRLAHRMGLASWAGPASARGARFEALVAALDALDASDAFVRPDLMAQVAADDQATERAALAAATALLSETLAEHDAAGPAAAPEGDLFGRIVERWDGEDPDVRRTGIAHDVVLVHLGSMSNLFAALGWTVVDLVLRPDVLAAALDDPRLLERCALESTRIAQRSIMLRHVLAPVDVDTGPDHGRVAVAPGATVATLLPLTNTTAAPGLDRWDPDRWRGRRLGPHDGLPAPELVTAFGHGSHTCPAQPFSLAVITRTVARLATAYALTPGFTGASPLPAQVGGVARAAAPCPLHLGRRDP</sequence>
<dbReference type="InterPro" id="IPR036396">
    <property type="entry name" value="Cyt_P450_sf"/>
</dbReference>
<keyword evidence="6" id="KW-1185">Reference proteome</keyword>
<proteinExistence type="inferred from homology"/>
<dbReference type="RefSeq" id="WP_272735213.1">
    <property type="nucleotide sequence ID" value="NZ_CP116942.1"/>
</dbReference>
<dbReference type="GO" id="GO:0016705">
    <property type="term" value="F:oxidoreductase activity, acting on paired donors, with incorporation or reduction of molecular oxygen"/>
    <property type="evidence" value="ECO:0007669"/>
    <property type="project" value="InterPro"/>
</dbReference>
<dbReference type="PANTHER" id="PTHR24304">
    <property type="entry name" value="CYTOCHROME P450 FAMILY 7"/>
    <property type="match status" value="1"/>
</dbReference>
<accession>A0AAE9Y5D0</accession>
<dbReference type="GO" id="GO:0020037">
    <property type="term" value="F:heme binding"/>
    <property type="evidence" value="ECO:0007669"/>
    <property type="project" value="InterPro"/>
</dbReference>
<evidence type="ECO:0000313" key="5">
    <source>
        <dbReference type="EMBL" id="WCO65686.1"/>
    </source>
</evidence>
<keyword evidence="2" id="KW-0349">Heme</keyword>
<evidence type="ECO:0000256" key="1">
    <source>
        <dbReference type="ARBA" id="ARBA00010617"/>
    </source>
</evidence>
<name>A0AAE9Y5D0_9ACTN</name>
<dbReference type="PANTHER" id="PTHR24304:SF2">
    <property type="entry name" value="24-HYDROXYCHOLESTEROL 7-ALPHA-HYDROXYLASE"/>
    <property type="match status" value="1"/>
</dbReference>
<evidence type="ECO:0008006" key="7">
    <source>
        <dbReference type="Google" id="ProtNLM"/>
    </source>
</evidence>
<evidence type="ECO:0000256" key="2">
    <source>
        <dbReference type="ARBA" id="ARBA00022617"/>
    </source>
</evidence>
<dbReference type="EMBL" id="CP116942">
    <property type="protein sequence ID" value="WCO65686.1"/>
    <property type="molecule type" value="Genomic_DNA"/>
</dbReference>
<dbReference type="AlphaFoldDB" id="A0AAE9Y5D0"/>
<dbReference type="GO" id="GO:0005506">
    <property type="term" value="F:iron ion binding"/>
    <property type="evidence" value="ECO:0007669"/>
    <property type="project" value="InterPro"/>
</dbReference>
<dbReference type="InterPro" id="IPR050529">
    <property type="entry name" value="CYP450_sterol_14alpha_dmase"/>
</dbReference>
<comment type="similarity">
    <text evidence="1">Belongs to the cytochrome P450 family.</text>
</comment>